<evidence type="ECO:0000256" key="1">
    <source>
        <dbReference type="SAM" id="MobiDB-lite"/>
    </source>
</evidence>
<name>A0ABD7EL40_AERJA</name>
<organism evidence="2 3">
    <name type="scientific">Aeromonas jandaei</name>
    <dbReference type="NCBI Taxonomy" id="650"/>
    <lineage>
        <taxon>Bacteria</taxon>
        <taxon>Pseudomonadati</taxon>
        <taxon>Pseudomonadota</taxon>
        <taxon>Gammaproteobacteria</taxon>
        <taxon>Aeromonadales</taxon>
        <taxon>Aeromonadaceae</taxon>
        <taxon>Aeromonas</taxon>
    </lineage>
</organism>
<accession>A0ABD7EL40</accession>
<proteinExistence type="predicted"/>
<dbReference type="AlphaFoldDB" id="A0ABD7EL40"/>
<gene>
    <name evidence="2" type="ORF">HQ399_05730</name>
</gene>
<reference evidence="2 3" key="1">
    <citation type="journal article" date="2021" name="Front. Microbiol.">
        <title>Prevalence and Genetic Analysis of Chromosomal mcr-3/7 in Aeromonas From U.S. Animal-Derived Samples.</title>
        <authorList>
            <person name="Wang Y."/>
            <person name="Hou N."/>
            <person name="Rasooly R."/>
            <person name="Gu Y."/>
            <person name="He X."/>
        </authorList>
    </citation>
    <scope>NUCLEOTIDE SEQUENCE [LARGE SCALE GENOMIC DNA]</scope>
    <source>
        <strain evidence="2 3">4608</strain>
    </source>
</reference>
<protein>
    <submittedName>
        <fullName evidence="2">Uncharacterized protein</fullName>
    </submittedName>
</protein>
<evidence type="ECO:0000313" key="3">
    <source>
        <dbReference type="Proteomes" id="UP000679312"/>
    </source>
</evidence>
<sequence length="138" mass="15517">MTQQDIKKQPIGRTAAPVGDESHQSGDLLAAAVLRELETIKQSLALSVLPAIPLEAFLTMLREEFKFDLPVRTAQAMIADGRIPQLPKLSTKDKPWVNLVRWREMAKEPSNYLHMAHENSRHRIAKPATTKSKQQRAA</sequence>
<dbReference type="RefSeq" id="WP_201907686.1">
    <property type="nucleotide sequence ID" value="NZ_CAWPSV010000030.1"/>
</dbReference>
<feature type="region of interest" description="Disordered" evidence="1">
    <location>
        <begin position="1"/>
        <end position="22"/>
    </location>
</feature>
<evidence type="ECO:0000313" key="2">
    <source>
        <dbReference type="EMBL" id="QWL61777.1"/>
    </source>
</evidence>
<dbReference type="EMBL" id="CP053881">
    <property type="protein sequence ID" value="QWL61777.1"/>
    <property type="molecule type" value="Genomic_DNA"/>
</dbReference>
<dbReference type="Proteomes" id="UP000679312">
    <property type="component" value="Chromosome"/>
</dbReference>